<feature type="domain" description="PRC-barrel" evidence="1">
    <location>
        <begin position="112"/>
        <end position="176"/>
    </location>
</feature>
<organism evidence="2 3">
    <name type="scientific">Candidatus Carbonibacillus altaicus</name>
    <dbReference type="NCBI Taxonomy" id="2163959"/>
    <lineage>
        <taxon>Bacteria</taxon>
        <taxon>Bacillati</taxon>
        <taxon>Bacillota</taxon>
        <taxon>Bacilli</taxon>
        <taxon>Bacillales</taxon>
        <taxon>Candidatus Carbonibacillus</taxon>
    </lineage>
</organism>
<dbReference type="Gene3D" id="2.30.30.240">
    <property type="entry name" value="PRC-barrel domain"/>
    <property type="match status" value="2"/>
</dbReference>
<accession>A0A2R6XZ67</accession>
<reference evidence="3" key="1">
    <citation type="journal article" date="2018" name="Sci. Rep.">
        <title>Lignite coal burning seam in the remote Altai Mountains harbors a hydrogen-driven thermophilic microbial community.</title>
        <authorList>
            <person name="Kadnikov V.V."/>
            <person name="Mardanov A.V."/>
            <person name="Ivasenko D.A."/>
            <person name="Antsiferov D.V."/>
            <person name="Beletsky A.V."/>
            <person name="Karnachuk O.V."/>
            <person name="Ravin N.V."/>
        </authorList>
    </citation>
    <scope>NUCLEOTIDE SEQUENCE [LARGE SCALE GENOMIC DNA]</scope>
</reference>
<evidence type="ECO:0000259" key="1">
    <source>
        <dbReference type="Pfam" id="PF05239"/>
    </source>
</evidence>
<protein>
    <recommendedName>
        <fullName evidence="1">PRC-barrel domain-containing protein</fullName>
    </recommendedName>
</protein>
<dbReference type="SUPFAM" id="SSF50346">
    <property type="entry name" value="PRC-barrel domain"/>
    <property type="match status" value="2"/>
</dbReference>
<dbReference type="Pfam" id="PF05239">
    <property type="entry name" value="PRC"/>
    <property type="match status" value="1"/>
</dbReference>
<dbReference type="Proteomes" id="UP000244338">
    <property type="component" value="Unassembled WGS sequence"/>
</dbReference>
<name>A0A2R6XZ67_9BACL</name>
<evidence type="ECO:0000313" key="2">
    <source>
        <dbReference type="EMBL" id="PTQ55728.1"/>
    </source>
</evidence>
<sequence>MKRDDRAHTKTQEGGILLRKAQELLGVPIYTLSDGREMGKVHDLLFQISMYSTPVLLGILLEPKTLFHEGRYLPWSSITRFGEDAWFIADPLQVLDALFSEPPLMLRGVPSVLKKTVLTTDGEHLGEVEDVYIDLESGKLVGYEVGAGFVRDIMEGRAFIDARSRQVLSEETLIVELAKEL</sequence>
<comment type="caution">
    <text evidence="2">The sequence shown here is derived from an EMBL/GenBank/DDBJ whole genome shotgun (WGS) entry which is preliminary data.</text>
</comment>
<dbReference type="InterPro" id="IPR011033">
    <property type="entry name" value="PRC_barrel-like_sf"/>
</dbReference>
<dbReference type="InterPro" id="IPR027275">
    <property type="entry name" value="PRC-brl_dom"/>
</dbReference>
<dbReference type="EMBL" id="PEBX01000079">
    <property type="protein sequence ID" value="PTQ55728.1"/>
    <property type="molecule type" value="Genomic_DNA"/>
</dbReference>
<evidence type="ECO:0000313" key="3">
    <source>
        <dbReference type="Proteomes" id="UP000244338"/>
    </source>
</evidence>
<gene>
    <name evidence="2" type="ORF">BSOLF_1523</name>
</gene>
<proteinExistence type="predicted"/>
<dbReference type="AlphaFoldDB" id="A0A2R6XZ67"/>